<proteinExistence type="predicted"/>
<protein>
    <submittedName>
        <fullName evidence="1">Uncharacterized protein</fullName>
    </submittedName>
</protein>
<dbReference type="Proteomes" id="UP000613193">
    <property type="component" value="Unassembled WGS sequence"/>
</dbReference>
<reference evidence="1" key="1">
    <citation type="submission" date="2020-12" db="EMBL/GenBank/DDBJ databases">
        <title>Bacterial novel species Mucilaginibacter sp. SD-g isolated from soil.</title>
        <authorList>
            <person name="Jung H.-Y."/>
        </authorList>
    </citation>
    <scope>NUCLEOTIDE SEQUENCE</scope>
    <source>
        <strain evidence="1">SD-g</strain>
    </source>
</reference>
<comment type="caution">
    <text evidence="1">The sequence shown here is derived from an EMBL/GenBank/DDBJ whole genome shotgun (WGS) entry which is preliminary data.</text>
</comment>
<evidence type="ECO:0000313" key="1">
    <source>
        <dbReference type="EMBL" id="MBK0380053.1"/>
    </source>
</evidence>
<sequence length="186" mass="20853">MMPLNNPANIIHQAKRLVESDRRSEIRLNANGGNSIMIVCEPIKEIEYIASIEELLPVDSYSIIDLNQCLIDFVSNNKAELVELYDLLQSATNEIFKAPDGEDSKDLFKEIVAHIHGALQQNKVPVLINTGSLYGTGIHNIHIMENNVVMNAALPLIILYPATIEPDRVMFLGKQPASKYRCMMIH</sequence>
<keyword evidence="2" id="KW-1185">Reference proteome</keyword>
<dbReference type="RefSeq" id="WP_200066584.1">
    <property type="nucleotide sequence ID" value="NZ_JAEHFW010000002.1"/>
</dbReference>
<gene>
    <name evidence="1" type="ORF">I5M19_12085</name>
</gene>
<organism evidence="1 2">
    <name type="scientific">Mucilaginibacter segetis</name>
    <dbReference type="NCBI Taxonomy" id="2793071"/>
    <lineage>
        <taxon>Bacteria</taxon>
        <taxon>Pseudomonadati</taxon>
        <taxon>Bacteroidota</taxon>
        <taxon>Sphingobacteriia</taxon>
        <taxon>Sphingobacteriales</taxon>
        <taxon>Sphingobacteriaceae</taxon>
        <taxon>Mucilaginibacter</taxon>
    </lineage>
</organism>
<dbReference type="AlphaFoldDB" id="A0A934PW23"/>
<dbReference type="EMBL" id="JAEHFW010000002">
    <property type="protein sequence ID" value="MBK0380053.1"/>
    <property type="molecule type" value="Genomic_DNA"/>
</dbReference>
<evidence type="ECO:0000313" key="2">
    <source>
        <dbReference type="Proteomes" id="UP000613193"/>
    </source>
</evidence>
<name>A0A934PW23_9SPHI</name>
<accession>A0A934PW23</accession>